<dbReference type="Gene3D" id="3.90.1580.10">
    <property type="entry name" value="paralog of FGE (formylglycine-generating enzyme)"/>
    <property type="match status" value="1"/>
</dbReference>
<dbReference type="Pfam" id="PF03781">
    <property type="entry name" value="FGE-sulfatase"/>
    <property type="match status" value="1"/>
</dbReference>
<sequence length="349" mass="38620">MNKQIRIFIYFTLILTNLGCSLELPINRSFKQCTKTANITSVSTPLTPLDLSLNIIGNTTDIDTVVWFITKGGMEIFRSNALANSPFSLTTPTLTEDGNFTITARITDKCSDRYEITTTYSYFSPTVLNISMVQVEGGTFQMGSSSGEADEKPTHPVTLSSFSIGKYEITQAQWRAVMGTNPSGFPNCDNCPVEQVLWDEIQVFISKLNRLTGKKYRLPTEAEWEFAAIGGLLSKGYTYSGSNLIDEVAWHGANSGKKTHEVGQKNKTNELGIYDMTGNVWEWCSDWYSPYPKDPSTNPTGPSSGTVHVLRGGGWDSGLPNSRVLNREGSVQTVLRDSDYGFRLVMSQN</sequence>
<feature type="domain" description="Sulfatase-modifying factor enzyme-like" evidence="1">
    <location>
        <begin position="131"/>
        <end position="345"/>
    </location>
</feature>
<dbReference type="InterPro" id="IPR005532">
    <property type="entry name" value="SUMF_dom"/>
</dbReference>
<gene>
    <name evidence="2" type="ORF">VB248_07510</name>
</gene>
<dbReference type="InterPro" id="IPR051043">
    <property type="entry name" value="Sulfatase_Mod_Factor_Kinase"/>
</dbReference>
<dbReference type="PANTHER" id="PTHR23150">
    <property type="entry name" value="SULFATASE MODIFYING FACTOR 1, 2"/>
    <property type="match status" value="1"/>
</dbReference>
<dbReference type="Proteomes" id="UP001302949">
    <property type="component" value="Unassembled WGS sequence"/>
</dbReference>
<organism evidence="2 3">
    <name type="scientific">Arcicella rigui</name>
    <dbReference type="NCBI Taxonomy" id="797020"/>
    <lineage>
        <taxon>Bacteria</taxon>
        <taxon>Pseudomonadati</taxon>
        <taxon>Bacteroidota</taxon>
        <taxon>Cytophagia</taxon>
        <taxon>Cytophagales</taxon>
        <taxon>Flectobacillaceae</taxon>
        <taxon>Arcicella</taxon>
    </lineage>
</organism>
<keyword evidence="3" id="KW-1185">Reference proteome</keyword>
<comment type="caution">
    <text evidence="2">The sequence shown here is derived from an EMBL/GenBank/DDBJ whole genome shotgun (WGS) entry which is preliminary data.</text>
</comment>
<accession>A0ABU5Q813</accession>
<dbReference type="InterPro" id="IPR016187">
    <property type="entry name" value="CTDL_fold"/>
</dbReference>
<evidence type="ECO:0000313" key="2">
    <source>
        <dbReference type="EMBL" id="MEA5138974.1"/>
    </source>
</evidence>
<dbReference type="InterPro" id="IPR042095">
    <property type="entry name" value="SUMF_sf"/>
</dbReference>
<dbReference type="SUPFAM" id="SSF56436">
    <property type="entry name" value="C-type lectin-like"/>
    <property type="match status" value="1"/>
</dbReference>
<protein>
    <submittedName>
        <fullName evidence="2">SUMF1/EgtB/PvdO family nonheme iron enzyme</fullName>
    </submittedName>
</protein>
<dbReference type="EMBL" id="JAYFUM010000007">
    <property type="protein sequence ID" value="MEA5138974.1"/>
    <property type="molecule type" value="Genomic_DNA"/>
</dbReference>
<dbReference type="RefSeq" id="WP_323296128.1">
    <property type="nucleotide sequence ID" value="NZ_JAYFUM010000007.1"/>
</dbReference>
<dbReference type="PANTHER" id="PTHR23150:SF19">
    <property type="entry name" value="FORMYLGLYCINE-GENERATING ENZYME"/>
    <property type="match status" value="1"/>
</dbReference>
<evidence type="ECO:0000259" key="1">
    <source>
        <dbReference type="Pfam" id="PF03781"/>
    </source>
</evidence>
<proteinExistence type="predicted"/>
<name>A0ABU5Q813_9BACT</name>
<reference evidence="2 3" key="1">
    <citation type="submission" date="2023-12" db="EMBL/GenBank/DDBJ databases">
        <title>Novel species of the genus Arcicella isolated from rivers.</title>
        <authorList>
            <person name="Lu H."/>
        </authorList>
    </citation>
    <scope>NUCLEOTIDE SEQUENCE [LARGE SCALE GENOMIC DNA]</scope>
    <source>
        <strain evidence="2 3">KCTC 23307</strain>
    </source>
</reference>
<evidence type="ECO:0000313" key="3">
    <source>
        <dbReference type="Proteomes" id="UP001302949"/>
    </source>
</evidence>